<evidence type="ECO:0000313" key="8">
    <source>
        <dbReference type="EMBL" id="AXK51478.1"/>
    </source>
</evidence>
<keyword evidence="4 6" id="KW-0520">NAD</keyword>
<gene>
    <name evidence="8" type="primary">acpD</name>
    <name evidence="6" type="synonym">azoR</name>
    <name evidence="8" type="ORF">SALLE_v1c08080</name>
</gene>
<dbReference type="AlphaFoldDB" id="A0A345Z4E9"/>
<evidence type="ECO:0000256" key="3">
    <source>
        <dbReference type="ARBA" id="ARBA00023002"/>
    </source>
</evidence>
<dbReference type="InterPro" id="IPR003680">
    <property type="entry name" value="Flavodoxin_fold"/>
</dbReference>
<name>A0A345Z4E9_9MOLU</name>
<dbReference type="KEGG" id="salx:SALLE_v1c08080"/>
<comment type="caution">
    <text evidence="6">Lacks conserved residue(s) required for the propagation of feature annotation.</text>
</comment>
<dbReference type="RefSeq" id="WP_115558374.1">
    <property type="nucleotide sequence ID" value="NZ_CP031376.1"/>
</dbReference>
<proteinExistence type="inferred from homology"/>
<feature type="binding site" evidence="6">
    <location>
        <position position="11"/>
    </location>
    <ligand>
        <name>FMN</name>
        <dbReference type="ChEBI" id="CHEBI:58210"/>
    </ligand>
</feature>
<dbReference type="EC" id="1.7.1.17" evidence="6"/>
<reference evidence="8 9" key="1">
    <citation type="submission" date="2018-07" db="EMBL/GenBank/DDBJ databases">
        <title>Complete genome sequence of Spiroplasma alleghenense PLHS-1 (ATCC 51752).</title>
        <authorList>
            <person name="Chou L."/>
            <person name="Lee T.-Y."/>
            <person name="Tsai Y.-M."/>
            <person name="Kuo C.-H."/>
        </authorList>
    </citation>
    <scope>NUCLEOTIDE SEQUENCE [LARGE SCALE GENOMIC DNA]</scope>
    <source>
        <strain evidence="8 9">PLHS-1</strain>
    </source>
</reference>
<comment type="function">
    <text evidence="6">Also exhibits azoreductase activity. Catalyzes the reductive cleavage of the azo bond in aromatic azo compounds to the corresponding amines.</text>
</comment>
<evidence type="ECO:0000259" key="7">
    <source>
        <dbReference type="Pfam" id="PF02525"/>
    </source>
</evidence>
<comment type="catalytic activity">
    <reaction evidence="6">
        <text>2 a quinone + NADH + H(+) = 2 a 1,4-benzosemiquinone + NAD(+)</text>
        <dbReference type="Rhea" id="RHEA:65952"/>
        <dbReference type="ChEBI" id="CHEBI:15378"/>
        <dbReference type="ChEBI" id="CHEBI:57540"/>
        <dbReference type="ChEBI" id="CHEBI:57945"/>
        <dbReference type="ChEBI" id="CHEBI:132124"/>
        <dbReference type="ChEBI" id="CHEBI:134225"/>
    </reaction>
</comment>
<dbReference type="InterPro" id="IPR029039">
    <property type="entry name" value="Flavoprotein-like_sf"/>
</dbReference>
<dbReference type="PANTHER" id="PTHR43741">
    <property type="entry name" value="FMN-DEPENDENT NADH-AZOREDUCTASE 1"/>
    <property type="match status" value="1"/>
</dbReference>
<dbReference type="InterPro" id="IPR023048">
    <property type="entry name" value="NADH:quinone_OxRdtase_FMN_depd"/>
</dbReference>
<comment type="subunit">
    <text evidence="6">Homodimer.</text>
</comment>
<comment type="catalytic activity">
    <reaction evidence="5">
        <text>N,N-dimethyl-1,4-phenylenediamine + anthranilate + 2 NAD(+) = 2-(4-dimethylaminophenyl)diazenylbenzoate + 2 NADH + 2 H(+)</text>
        <dbReference type="Rhea" id="RHEA:55872"/>
        <dbReference type="ChEBI" id="CHEBI:15378"/>
        <dbReference type="ChEBI" id="CHEBI:15783"/>
        <dbReference type="ChEBI" id="CHEBI:16567"/>
        <dbReference type="ChEBI" id="CHEBI:57540"/>
        <dbReference type="ChEBI" id="CHEBI:57945"/>
        <dbReference type="ChEBI" id="CHEBI:71579"/>
        <dbReference type="EC" id="1.7.1.17"/>
    </reaction>
    <physiologicalReaction direction="right-to-left" evidence="5">
        <dbReference type="Rhea" id="RHEA:55874"/>
    </physiologicalReaction>
</comment>
<comment type="function">
    <text evidence="6">Quinone reductase that provides resistance to thiol-specific stress caused by electrophilic quinones.</text>
</comment>
<dbReference type="InterPro" id="IPR050104">
    <property type="entry name" value="FMN-dep_NADH:Q_OxRdtase_AzoR1"/>
</dbReference>
<dbReference type="PANTHER" id="PTHR43741:SF4">
    <property type="entry name" value="FMN-DEPENDENT NADH:QUINONE OXIDOREDUCTASE"/>
    <property type="match status" value="1"/>
</dbReference>
<dbReference type="Proteomes" id="UP000254792">
    <property type="component" value="Chromosome"/>
</dbReference>
<organism evidence="8 9">
    <name type="scientific">Spiroplasma alleghenense</name>
    <dbReference type="NCBI Taxonomy" id="216931"/>
    <lineage>
        <taxon>Bacteria</taxon>
        <taxon>Bacillati</taxon>
        <taxon>Mycoplasmatota</taxon>
        <taxon>Mollicutes</taxon>
        <taxon>Entomoplasmatales</taxon>
        <taxon>Spiroplasmataceae</taxon>
        <taxon>Spiroplasma</taxon>
    </lineage>
</organism>
<dbReference type="GO" id="GO:0016655">
    <property type="term" value="F:oxidoreductase activity, acting on NAD(P)H, quinone or similar compound as acceptor"/>
    <property type="evidence" value="ECO:0007669"/>
    <property type="project" value="InterPro"/>
</dbReference>
<dbReference type="Gene3D" id="3.40.50.360">
    <property type="match status" value="1"/>
</dbReference>
<accession>A0A345Z4E9</accession>
<dbReference type="SUPFAM" id="SSF52218">
    <property type="entry name" value="Flavoproteins"/>
    <property type="match status" value="1"/>
</dbReference>
<dbReference type="HAMAP" id="MF_01216">
    <property type="entry name" value="Azoreductase_type1"/>
    <property type="match status" value="1"/>
</dbReference>
<dbReference type="EMBL" id="CP031376">
    <property type="protein sequence ID" value="AXK51478.1"/>
    <property type="molecule type" value="Genomic_DNA"/>
</dbReference>
<evidence type="ECO:0000256" key="5">
    <source>
        <dbReference type="ARBA" id="ARBA00048542"/>
    </source>
</evidence>
<evidence type="ECO:0000313" key="9">
    <source>
        <dbReference type="Proteomes" id="UP000254792"/>
    </source>
</evidence>
<keyword evidence="9" id="KW-1185">Reference proteome</keyword>
<dbReference type="NCBIfam" id="NF002370">
    <property type="entry name" value="PRK01355.1"/>
    <property type="match status" value="1"/>
</dbReference>
<protein>
    <recommendedName>
        <fullName evidence="6">FMN dependent NADH:quinone oxidoreductase</fullName>
        <ecNumber evidence="6">1.6.5.-</ecNumber>
    </recommendedName>
    <alternativeName>
        <fullName evidence="6">Azo-dye reductase</fullName>
    </alternativeName>
    <alternativeName>
        <fullName evidence="6">FMN-dependent NADH-azo compound oxidoreductase</fullName>
    </alternativeName>
    <alternativeName>
        <fullName evidence="6">FMN-dependent NADH-azoreductase</fullName>
        <ecNumber evidence="6">1.7.1.17</ecNumber>
    </alternativeName>
</protein>
<dbReference type="EC" id="1.6.5.-" evidence="6"/>
<sequence>MKNKILVINGSVSPIEKSFSVALTNLFIDEYKKNDPEAEFIHLDLNTNEMAGKTLTRENMGTYFNEKDSMAYIEQLKDVNKVIIGCPMNNFNVSGIVKNYLEHVLLANQTFSYKYSKKGDAIGLLKHLKVQILTTQGAPFGWYLFGNHTEFLKGTWEFMGAQVNSPVLLAGTKVAPVNAMDPKAAALTVKDEVIKAAKSF</sequence>
<dbReference type="GO" id="GO:0016652">
    <property type="term" value="F:oxidoreductase activity, acting on NAD(P)H as acceptor"/>
    <property type="evidence" value="ECO:0007669"/>
    <property type="project" value="UniProtKB-UniRule"/>
</dbReference>
<comment type="cofactor">
    <cofactor evidence="6">
        <name>FMN</name>
        <dbReference type="ChEBI" id="CHEBI:58210"/>
    </cofactor>
    <text evidence="6">Binds 1 FMN per subunit.</text>
</comment>
<feature type="domain" description="Flavodoxin-like fold" evidence="7">
    <location>
        <begin position="4"/>
        <end position="186"/>
    </location>
</feature>
<dbReference type="Pfam" id="PF02525">
    <property type="entry name" value="Flavodoxin_2"/>
    <property type="match status" value="1"/>
</dbReference>
<comment type="similarity">
    <text evidence="6">Belongs to the azoreductase type 1 family.</text>
</comment>
<dbReference type="GO" id="GO:0010181">
    <property type="term" value="F:FMN binding"/>
    <property type="evidence" value="ECO:0007669"/>
    <property type="project" value="UniProtKB-UniRule"/>
</dbReference>
<evidence type="ECO:0000256" key="6">
    <source>
        <dbReference type="HAMAP-Rule" id="MF_01216"/>
    </source>
</evidence>
<dbReference type="OrthoDB" id="9805013at2"/>
<keyword evidence="2 6" id="KW-0288">FMN</keyword>
<evidence type="ECO:0000256" key="4">
    <source>
        <dbReference type="ARBA" id="ARBA00023027"/>
    </source>
</evidence>
<evidence type="ECO:0000256" key="2">
    <source>
        <dbReference type="ARBA" id="ARBA00022643"/>
    </source>
</evidence>
<keyword evidence="3 6" id="KW-0560">Oxidoreductase</keyword>
<dbReference type="GO" id="GO:0009055">
    <property type="term" value="F:electron transfer activity"/>
    <property type="evidence" value="ECO:0007669"/>
    <property type="project" value="UniProtKB-UniRule"/>
</dbReference>
<evidence type="ECO:0000256" key="1">
    <source>
        <dbReference type="ARBA" id="ARBA00022630"/>
    </source>
</evidence>
<feature type="binding site" evidence="6">
    <location>
        <begin position="18"/>
        <end position="20"/>
    </location>
    <ligand>
        <name>FMN</name>
        <dbReference type="ChEBI" id="CHEBI:58210"/>
    </ligand>
</feature>
<keyword evidence="1 6" id="KW-0285">Flavoprotein</keyword>